<protein>
    <submittedName>
        <fullName evidence="2">Uncharacterized protein</fullName>
    </submittedName>
</protein>
<dbReference type="Proteomes" id="UP000027361">
    <property type="component" value="Unassembled WGS sequence"/>
</dbReference>
<dbReference type="InParanoid" id="A0A066VRL8"/>
<sequence length="219" mass="22674">MKKIDTVGSGVNKHIRAQQESVSGLSFKDRWRVAKGENVRWETTRKDGGLGAAEDDDESASVASASTWASTGHALPPSLPNRAQVLPGASSRPPPPPVRTVGAKGGSRPPPVPTSSKPGAVPAPPPRTGNAPPILPPRMGNEQGIDNPPPPYVGAKTGATRVPTAGARVPSLPAREAATSTGPNHIEFSKFDAAEKAAFFNLLDRYFAARGGDVTPASV</sequence>
<name>A0A066VRL8_TILAU</name>
<dbReference type="STRING" id="1037660.A0A066VRL8"/>
<evidence type="ECO:0000256" key="1">
    <source>
        <dbReference type="SAM" id="MobiDB-lite"/>
    </source>
</evidence>
<dbReference type="AlphaFoldDB" id="A0A066VRL8"/>
<dbReference type="GeneID" id="25264934"/>
<feature type="compositionally biased region" description="Low complexity" evidence="1">
    <location>
        <begin position="60"/>
        <end position="71"/>
    </location>
</feature>
<reference evidence="2 3" key="1">
    <citation type="submission" date="2014-05" db="EMBL/GenBank/DDBJ databases">
        <title>Draft genome sequence of a rare smut relative, Tilletiaria anomala UBC 951.</title>
        <authorList>
            <consortium name="DOE Joint Genome Institute"/>
            <person name="Toome M."/>
            <person name="Kuo A."/>
            <person name="Henrissat B."/>
            <person name="Lipzen A."/>
            <person name="Tritt A."/>
            <person name="Yoshinaga Y."/>
            <person name="Zane M."/>
            <person name="Barry K."/>
            <person name="Grigoriev I.V."/>
            <person name="Spatafora J.W."/>
            <person name="Aimea M.C."/>
        </authorList>
    </citation>
    <scope>NUCLEOTIDE SEQUENCE [LARGE SCALE GENOMIC DNA]</scope>
    <source>
        <strain evidence="2 3">UBC 951</strain>
    </source>
</reference>
<proteinExistence type="predicted"/>
<dbReference type="EMBL" id="JMSN01000080">
    <property type="protein sequence ID" value="KDN41439.1"/>
    <property type="molecule type" value="Genomic_DNA"/>
</dbReference>
<dbReference type="HOGENOM" id="CLU_1469284_0_0_1"/>
<gene>
    <name evidence="2" type="ORF">K437DRAFT_258286</name>
</gene>
<accession>A0A066VRL8</accession>
<comment type="caution">
    <text evidence="2">The sequence shown here is derived from an EMBL/GenBank/DDBJ whole genome shotgun (WGS) entry which is preliminary data.</text>
</comment>
<feature type="compositionally biased region" description="Basic and acidic residues" evidence="1">
    <location>
        <begin position="27"/>
        <end position="48"/>
    </location>
</feature>
<evidence type="ECO:0000313" key="2">
    <source>
        <dbReference type="EMBL" id="KDN41439.1"/>
    </source>
</evidence>
<keyword evidence="3" id="KW-1185">Reference proteome</keyword>
<dbReference type="OrthoDB" id="3366092at2759"/>
<feature type="region of interest" description="Disordered" evidence="1">
    <location>
        <begin position="1"/>
        <end position="158"/>
    </location>
</feature>
<organism evidence="2 3">
    <name type="scientific">Tilletiaria anomala (strain ATCC 24038 / CBS 436.72 / UBC 951)</name>
    <dbReference type="NCBI Taxonomy" id="1037660"/>
    <lineage>
        <taxon>Eukaryota</taxon>
        <taxon>Fungi</taxon>
        <taxon>Dikarya</taxon>
        <taxon>Basidiomycota</taxon>
        <taxon>Ustilaginomycotina</taxon>
        <taxon>Exobasidiomycetes</taxon>
        <taxon>Georgefischeriales</taxon>
        <taxon>Tilletiariaceae</taxon>
        <taxon>Tilletiaria</taxon>
    </lineage>
</organism>
<evidence type="ECO:0000313" key="3">
    <source>
        <dbReference type="Proteomes" id="UP000027361"/>
    </source>
</evidence>
<dbReference type="RefSeq" id="XP_013241729.1">
    <property type="nucleotide sequence ID" value="XM_013386275.1"/>
</dbReference>
<dbReference type="OMA" id="PRWNRDV"/>